<feature type="transmembrane region" description="Helical" evidence="1">
    <location>
        <begin position="35"/>
        <end position="57"/>
    </location>
</feature>
<dbReference type="Proteomes" id="UP001328107">
    <property type="component" value="Unassembled WGS sequence"/>
</dbReference>
<dbReference type="InterPro" id="IPR019424">
    <property type="entry name" value="7TM_GPCR_Srsx"/>
</dbReference>
<evidence type="ECO:0000313" key="2">
    <source>
        <dbReference type="EMBL" id="GMR45368.1"/>
    </source>
</evidence>
<feature type="non-terminal residue" evidence="2">
    <location>
        <position position="87"/>
    </location>
</feature>
<proteinExistence type="predicted"/>
<dbReference type="Pfam" id="PF10320">
    <property type="entry name" value="7TM_GPCR_Srsx"/>
    <property type="match status" value="1"/>
</dbReference>
<protein>
    <recommendedName>
        <fullName evidence="4">G protein-coupled receptor</fullName>
    </recommendedName>
</protein>
<gene>
    <name evidence="2" type="ORF">PMAYCL1PPCAC_15563</name>
</gene>
<dbReference type="AlphaFoldDB" id="A0AAN5CJ73"/>
<evidence type="ECO:0000313" key="3">
    <source>
        <dbReference type="Proteomes" id="UP001328107"/>
    </source>
</evidence>
<keyword evidence="1" id="KW-0812">Transmembrane</keyword>
<keyword evidence="1" id="KW-1133">Transmembrane helix</keyword>
<keyword evidence="1" id="KW-0472">Membrane</keyword>
<name>A0AAN5CJ73_9BILA</name>
<accession>A0AAN5CJ73</accession>
<evidence type="ECO:0000256" key="1">
    <source>
        <dbReference type="SAM" id="Phobius"/>
    </source>
</evidence>
<keyword evidence="3" id="KW-1185">Reference proteome</keyword>
<evidence type="ECO:0008006" key="4">
    <source>
        <dbReference type="Google" id="ProtNLM"/>
    </source>
</evidence>
<reference evidence="3" key="1">
    <citation type="submission" date="2022-10" db="EMBL/GenBank/DDBJ databases">
        <title>Genome assembly of Pristionchus species.</title>
        <authorList>
            <person name="Yoshida K."/>
            <person name="Sommer R.J."/>
        </authorList>
    </citation>
    <scope>NUCLEOTIDE SEQUENCE [LARGE SCALE GENOMIC DNA]</scope>
    <source>
        <strain evidence="3">RS5460</strain>
    </source>
</reference>
<comment type="caution">
    <text evidence="2">The sequence shown here is derived from an EMBL/GenBank/DDBJ whole genome shotgun (WGS) entry which is preliminary data.</text>
</comment>
<dbReference type="EMBL" id="BTRK01000004">
    <property type="protein sequence ID" value="GMR45368.1"/>
    <property type="molecule type" value="Genomic_DNA"/>
</dbReference>
<sequence length="87" mass="10144">MVALGATYLLSWFCTVSIAFLATRMPRDSIFFRVYHQYAVLFALAAYSVTYYVHLIISPEYRRAFLTNFCCRPFARPLKNLFRTSPS</sequence>
<organism evidence="2 3">
    <name type="scientific">Pristionchus mayeri</name>
    <dbReference type="NCBI Taxonomy" id="1317129"/>
    <lineage>
        <taxon>Eukaryota</taxon>
        <taxon>Metazoa</taxon>
        <taxon>Ecdysozoa</taxon>
        <taxon>Nematoda</taxon>
        <taxon>Chromadorea</taxon>
        <taxon>Rhabditida</taxon>
        <taxon>Rhabditina</taxon>
        <taxon>Diplogasteromorpha</taxon>
        <taxon>Diplogasteroidea</taxon>
        <taxon>Neodiplogasteridae</taxon>
        <taxon>Pristionchus</taxon>
    </lineage>
</organism>